<keyword evidence="3" id="KW-0964">Secreted</keyword>
<proteinExistence type="inferred from homology"/>
<dbReference type="GO" id="GO:0031769">
    <property type="term" value="F:glucagon receptor binding"/>
    <property type="evidence" value="ECO:0007669"/>
    <property type="project" value="TreeGrafter"/>
</dbReference>
<keyword evidence="5" id="KW-0472">Membrane</keyword>
<name>A0A553RLI2_9TELE</name>
<comment type="caution">
    <text evidence="8">The sequence shown here is derived from an EMBL/GenBank/DDBJ whole genome shotgun (WGS) entry which is preliminary data.</text>
</comment>
<dbReference type="Proteomes" id="UP000316079">
    <property type="component" value="Unassembled WGS sequence"/>
</dbReference>
<protein>
    <recommendedName>
        <fullName evidence="6">Glucagon / GIP / secretin / VIP family domain-containing protein</fullName>
    </recommendedName>
</protein>
<evidence type="ECO:0000313" key="8">
    <source>
        <dbReference type="EMBL" id="TRZ03025.1"/>
    </source>
</evidence>
<dbReference type="Gene3D" id="6.10.250.590">
    <property type="match status" value="2"/>
</dbReference>
<keyword evidence="5" id="KW-1133">Transmembrane helix</keyword>
<dbReference type="EMBL" id="SRMA01016504">
    <property type="protein sequence ID" value="TRZ03025.1"/>
    <property type="molecule type" value="Genomic_DNA"/>
</dbReference>
<feature type="region of interest" description="Disordered" evidence="4">
    <location>
        <begin position="1"/>
        <end position="45"/>
    </location>
</feature>
<reference evidence="8 9" key="1">
    <citation type="journal article" date="2019" name="Sci. Data">
        <title>Hybrid genome assembly and annotation of Danionella translucida.</title>
        <authorList>
            <person name="Kadobianskyi M."/>
            <person name="Schulze L."/>
            <person name="Schuelke M."/>
            <person name="Judkewitz B."/>
        </authorList>
    </citation>
    <scope>NUCLEOTIDE SEQUENCE [LARGE SCALE GENOMIC DNA]</scope>
    <source>
        <strain evidence="8 9">Bolton</strain>
    </source>
</reference>
<gene>
    <name evidence="8" type="ORF">DNTS_009784</name>
    <name evidence="7" type="ORF">DNTS_033378</name>
</gene>
<evidence type="ECO:0000256" key="2">
    <source>
        <dbReference type="ARBA" id="ARBA00008369"/>
    </source>
</evidence>
<dbReference type="InterPro" id="IPR015550">
    <property type="entry name" value="Glucagon"/>
</dbReference>
<evidence type="ECO:0000259" key="6">
    <source>
        <dbReference type="PROSITE" id="PS00260"/>
    </source>
</evidence>
<dbReference type="PROSITE" id="PS00260">
    <property type="entry name" value="GLUCAGON"/>
    <property type="match status" value="1"/>
</dbReference>
<dbReference type="SMART" id="SM00070">
    <property type="entry name" value="GLUCA"/>
    <property type="match status" value="2"/>
</dbReference>
<dbReference type="PANTHER" id="PTHR11418">
    <property type="entry name" value="GLUCAGON"/>
    <property type="match status" value="1"/>
</dbReference>
<feature type="transmembrane region" description="Helical" evidence="5">
    <location>
        <begin position="55"/>
        <end position="73"/>
    </location>
</feature>
<feature type="domain" description="Glucagon / GIP / secretin / VIP family" evidence="6">
    <location>
        <begin position="99"/>
        <end position="121"/>
    </location>
</feature>
<accession>A0A553RLI2</accession>
<dbReference type="AlphaFoldDB" id="A0A553RLI2"/>
<evidence type="ECO:0000313" key="9">
    <source>
        <dbReference type="Proteomes" id="UP000316079"/>
    </source>
</evidence>
<evidence type="ECO:0000256" key="1">
    <source>
        <dbReference type="ARBA" id="ARBA00004613"/>
    </source>
</evidence>
<dbReference type="OrthoDB" id="9904258at2759"/>
<dbReference type="Pfam" id="PF00123">
    <property type="entry name" value="Hormone_2"/>
    <property type="match status" value="1"/>
</dbReference>
<comment type="subcellular location">
    <subcellularLocation>
        <location evidence="1">Secreted</location>
    </subcellularLocation>
</comment>
<dbReference type="GO" id="GO:0005179">
    <property type="term" value="F:hormone activity"/>
    <property type="evidence" value="ECO:0007669"/>
    <property type="project" value="InterPro"/>
</dbReference>
<dbReference type="GO" id="GO:0042594">
    <property type="term" value="P:response to starvation"/>
    <property type="evidence" value="ECO:0007669"/>
    <property type="project" value="TreeGrafter"/>
</dbReference>
<organism evidence="8 9">
    <name type="scientific">Danionella cerebrum</name>
    <dbReference type="NCBI Taxonomy" id="2873325"/>
    <lineage>
        <taxon>Eukaryota</taxon>
        <taxon>Metazoa</taxon>
        <taxon>Chordata</taxon>
        <taxon>Craniata</taxon>
        <taxon>Vertebrata</taxon>
        <taxon>Euteleostomi</taxon>
        <taxon>Actinopterygii</taxon>
        <taxon>Neopterygii</taxon>
        <taxon>Teleostei</taxon>
        <taxon>Ostariophysi</taxon>
        <taxon>Cypriniformes</taxon>
        <taxon>Danionidae</taxon>
        <taxon>Danioninae</taxon>
        <taxon>Danionella</taxon>
    </lineage>
</organism>
<evidence type="ECO:0000313" key="7">
    <source>
        <dbReference type="EMBL" id="TRZ00994.1"/>
    </source>
</evidence>
<comment type="similarity">
    <text evidence="2">Belongs to the glucagon family.</text>
</comment>
<keyword evidence="5" id="KW-0812">Transmembrane</keyword>
<dbReference type="PANTHER" id="PTHR11418:SF0">
    <property type="entry name" value="PRO-GLUCAGON"/>
    <property type="match status" value="1"/>
</dbReference>
<sequence length="170" mass="18878">MGRTSQTHYKRSRSFRRGHENHEKIQTHSSPPPITPSTGPLSDPKASIRMKGVQYLAALLLLLFVQISISIPLQEEHSSSEMADSVSSKAPGFSSVKRHSEGTFANDYSKYLENRRTQDFVQWLMNAKANGGPSKRQAEGTSISAASSYLQDQAVQSFISWLKSAHPTQE</sequence>
<evidence type="ECO:0000256" key="5">
    <source>
        <dbReference type="SAM" id="Phobius"/>
    </source>
</evidence>
<dbReference type="InterPro" id="IPR000532">
    <property type="entry name" value="Glucagon_GIP_secretin_VIP"/>
</dbReference>
<dbReference type="EMBL" id="SRMA01024188">
    <property type="protein sequence ID" value="TRZ00994.1"/>
    <property type="molecule type" value="Genomic_DNA"/>
</dbReference>
<dbReference type="GO" id="GO:0005576">
    <property type="term" value="C:extracellular region"/>
    <property type="evidence" value="ECO:0007669"/>
    <property type="project" value="UniProtKB-SubCell"/>
</dbReference>
<reference evidence="8" key="2">
    <citation type="submission" date="2019-04" db="EMBL/GenBank/DDBJ databases">
        <authorList>
            <person name="Kadobianskyi M."/>
            <person name="Schulze L."/>
            <person name="Schuelke M."/>
            <person name="Judkewitz B."/>
        </authorList>
    </citation>
    <scope>NUCLEOTIDE SEQUENCE</scope>
    <source>
        <strain evidence="8">Bolton</strain>
        <tissue evidence="8">Whole-body</tissue>
    </source>
</reference>
<evidence type="ECO:0000256" key="3">
    <source>
        <dbReference type="ARBA" id="ARBA00022525"/>
    </source>
</evidence>
<dbReference type="STRING" id="623744.A0A553RLI2"/>
<keyword evidence="9" id="KW-1185">Reference proteome</keyword>
<feature type="compositionally biased region" description="Basic and acidic residues" evidence="4">
    <location>
        <begin position="17"/>
        <end position="26"/>
    </location>
</feature>
<evidence type="ECO:0000256" key="4">
    <source>
        <dbReference type="SAM" id="MobiDB-lite"/>
    </source>
</evidence>